<dbReference type="RefSeq" id="WP_163159724.1">
    <property type="nucleotide sequence ID" value="NZ_VKHP01000163.1"/>
</dbReference>
<evidence type="ECO:0008006" key="5">
    <source>
        <dbReference type="Google" id="ProtNLM"/>
    </source>
</evidence>
<name>A0A6P1BNM5_9BRAD</name>
<dbReference type="Gene3D" id="2.60.40.1880">
    <property type="entry name" value="Invasion associated locus B (IalB) protein"/>
    <property type="match status" value="1"/>
</dbReference>
<sequence>MRHVALLIGSFAAQLALAGVSQAADPRATELIYEPWTKTCLTQASCFVAATARGQCAPSGGTITISPQSSTRALLTANVGTRTMLEGTISLRIDQDEPMQIARTHCYTLGCGGTLEANGELIDRLKHAQTIVVEAKNLTGQKISLTFPLSHFSQSYDGPGSAPKATSGKNANEPQREHTEAVKQLPQCDD</sequence>
<dbReference type="InterPro" id="IPR038696">
    <property type="entry name" value="IalB_sf"/>
</dbReference>
<organism evidence="3 4">
    <name type="scientific">Bradyrhizobium uaiense</name>
    <dbReference type="NCBI Taxonomy" id="2594946"/>
    <lineage>
        <taxon>Bacteria</taxon>
        <taxon>Pseudomonadati</taxon>
        <taxon>Pseudomonadota</taxon>
        <taxon>Alphaproteobacteria</taxon>
        <taxon>Hyphomicrobiales</taxon>
        <taxon>Nitrobacteraceae</taxon>
        <taxon>Bradyrhizobium</taxon>
    </lineage>
</organism>
<evidence type="ECO:0000256" key="1">
    <source>
        <dbReference type="SAM" id="MobiDB-lite"/>
    </source>
</evidence>
<keyword evidence="2" id="KW-0732">Signal</keyword>
<evidence type="ECO:0000313" key="4">
    <source>
        <dbReference type="Proteomes" id="UP000468531"/>
    </source>
</evidence>
<dbReference type="EMBL" id="VKHP01000163">
    <property type="protein sequence ID" value="NEV00148.1"/>
    <property type="molecule type" value="Genomic_DNA"/>
</dbReference>
<evidence type="ECO:0000256" key="2">
    <source>
        <dbReference type="SAM" id="SignalP"/>
    </source>
</evidence>
<protein>
    <recommendedName>
        <fullName evidence="5">Invasion associated locus B family protein</fullName>
    </recommendedName>
</protein>
<dbReference type="AlphaFoldDB" id="A0A6P1BNM5"/>
<accession>A0A6P1BNM5</accession>
<evidence type="ECO:0000313" key="3">
    <source>
        <dbReference type="EMBL" id="NEV00148.1"/>
    </source>
</evidence>
<feature type="chain" id="PRO_5026964945" description="Invasion associated locus B family protein" evidence="2">
    <location>
        <begin position="24"/>
        <end position="190"/>
    </location>
</feature>
<dbReference type="Pfam" id="PF06776">
    <property type="entry name" value="IalB"/>
    <property type="match status" value="1"/>
</dbReference>
<dbReference type="InterPro" id="IPR010642">
    <property type="entry name" value="Invasion_prot_B"/>
</dbReference>
<feature type="region of interest" description="Disordered" evidence="1">
    <location>
        <begin position="155"/>
        <end position="190"/>
    </location>
</feature>
<comment type="caution">
    <text evidence="3">The sequence shown here is derived from an EMBL/GenBank/DDBJ whole genome shotgun (WGS) entry which is preliminary data.</text>
</comment>
<keyword evidence="4" id="KW-1185">Reference proteome</keyword>
<reference evidence="3 4" key="1">
    <citation type="journal article" date="2020" name="Arch. Microbiol.">
        <title>Bradyrhizobium uaiense sp. nov., a new highly efficient cowpea symbiont.</title>
        <authorList>
            <person name="Cabral Michel D."/>
            <person name="Azarias Guimaraes A."/>
            <person name="Martins da Costa E."/>
            <person name="Soares de Carvalho T."/>
            <person name="Balsanelli E."/>
            <person name="Willems A."/>
            <person name="Maltempi de Souza E."/>
            <person name="de Souza Moreira F.M."/>
        </authorList>
    </citation>
    <scope>NUCLEOTIDE SEQUENCE [LARGE SCALE GENOMIC DNA]</scope>
    <source>
        <strain evidence="3 4">UFLA 03-164</strain>
    </source>
</reference>
<proteinExistence type="predicted"/>
<gene>
    <name evidence="3" type="ORF">FNJ47_31115</name>
</gene>
<feature type="signal peptide" evidence="2">
    <location>
        <begin position="1"/>
        <end position="23"/>
    </location>
</feature>
<dbReference type="Proteomes" id="UP000468531">
    <property type="component" value="Unassembled WGS sequence"/>
</dbReference>